<evidence type="ECO:0000256" key="3">
    <source>
        <dbReference type="ARBA" id="ARBA00022737"/>
    </source>
</evidence>
<dbReference type="SUPFAM" id="SSF52540">
    <property type="entry name" value="P-loop containing nucleoside triphosphate hydrolases"/>
    <property type="match status" value="1"/>
</dbReference>
<name>A0AAD9NC83_RIDPI</name>
<dbReference type="PANTHER" id="PTHR45690">
    <property type="entry name" value="NACHT, LRR AND PYD DOMAINS-CONTAINING PROTEIN 12"/>
    <property type="match status" value="1"/>
</dbReference>
<evidence type="ECO:0000256" key="1">
    <source>
        <dbReference type="ARBA" id="ARBA00004496"/>
    </source>
</evidence>
<keyword evidence="3" id="KW-0677">Repeat</keyword>
<dbReference type="AlphaFoldDB" id="A0AAD9NC83"/>
<protein>
    <recommendedName>
        <fullName evidence="4">NACHT domain-containing protein</fullName>
    </recommendedName>
</protein>
<dbReference type="InterPro" id="IPR050637">
    <property type="entry name" value="NLRP_innate_immun_reg"/>
</dbReference>
<keyword evidence="2" id="KW-0963">Cytoplasm</keyword>
<evidence type="ECO:0000313" key="5">
    <source>
        <dbReference type="EMBL" id="KAK2162896.1"/>
    </source>
</evidence>
<evidence type="ECO:0000256" key="2">
    <source>
        <dbReference type="ARBA" id="ARBA00022490"/>
    </source>
</evidence>
<dbReference type="InterPro" id="IPR007111">
    <property type="entry name" value="NACHT_NTPase"/>
</dbReference>
<feature type="domain" description="NACHT" evidence="4">
    <location>
        <begin position="208"/>
        <end position="264"/>
    </location>
</feature>
<reference evidence="5" key="1">
    <citation type="journal article" date="2023" name="Mol. Biol. Evol.">
        <title>Third-Generation Sequencing Reveals the Adaptive Role of the Epigenome in Three Deep-Sea Polychaetes.</title>
        <authorList>
            <person name="Perez M."/>
            <person name="Aroh O."/>
            <person name="Sun Y."/>
            <person name="Lan Y."/>
            <person name="Juniper S.K."/>
            <person name="Young C.R."/>
            <person name="Angers B."/>
            <person name="Qian P.Y."/>
        </authorList>
    </citation>
    <scope>NUCLEOTIDE SEQUENCE</scope>
    <source>
        <tissue evidence="5">Vestimentum</tissue>
    </source>
</reference>
<dbReference type="Gene3D" id="3.40.50.300">
    <property type="entry name" value="P-loop containing nucleotide triphosphate hydrolases"/>
    <property type="match status" value="1"/>
</dbReference>
<sequence>MENVPASEKPDQFITSTVRQGNTGQFDGDALYYCLLDSGTDLLEPETRTNVEKLRAQSKALDDATSTNLPDEDFRTRLQVIQDVYRTLKWDQSQLRVVTKGRLSPEDCERLKEEKFEKIVREKVKKALREMYRGLRIPVQQSVGEDTCHDATFEDMFVDLRLDRFGTTALPETLDYRDVEKLQELMQSSERILLSQLFDMLHDKDVPRTVLILGRPGVGKTTVIKQMGRLWAEGKLWKDTVEYLFVVTLRHYQQDRELTLADLLLDGLGLTESERNVAMELFRKQRSKLTFWSQKVGTNSLTRIPESVNGMITRSLD</sequence>
<dbReference type="PANTHER" id="PTHR45690:SF19">
    <property type="entry name" value="NACHT, LRR AND PYD DOMAINS-CONTAINING PROTEIN 3"/>
    <property type="match status" value="1"/>
</dbReference>
<accession>A0AAD9NC83</accession>
<proteinExistence type="predicted"/>
<organism evidence="5 6">
    <name type="scientific">Ridgeia piscesae</name>
    <name type="common">Tubeworm</name>
    <dbReference type="NCBI Taxonomy" id="27915"/>
    <lineage>
        <taxon>Eukaryota</taxon>
        <taxon>Metazoa</taxon>
        <taxon>Spiralia</taxon>
        <taxon>Lophotrochozoa</taxon>
        <taxon>Annelida</taxon>
        <taxon>Polychaeta</taxon>
        <taxon>Sedentaria</taxon>
        <taxon>Canalipalpata</taxon>
        <taxon>Sabellida</taxon>
        <taxon>Siboglinidae</taxon>
        <taxon>Ridgeia</taxon>
    </lineage>
</organism>
<gene>
    <name evidence="5" type="ORF">NP493_1500g00045</name>
</gene>
<comment type="subcellular location">
    <subcellularLocation>
        <location evidence="1">Cytoplasm</location>
    </subcellularLocation>
</comment>
<evidence type="ECO:0000259" key="4">
    <source>
        <dbReference type="PROSITE" id="PS50837"/>
    </source>
</evidence>
<keyword evidence="6" id="KW-1185">Reference proteome</keyword>
<dbReference type="Pfam" id="PF05729">
    <property type="entry name" value="NACHT"/>
    <property type="match status" value="1"/>
</dbReference>
<dbReference type="GO" id="GO:0005737">
    <property type="term" value="C:cytoplasm"/>
    <property type="evidence" value="ECO:0007669"/>
    <property type="project" value="UniProtKB-SubCell"/>
</dbReference>
<comment type="caution">
    <text evidence="5">The sequence shown here is derived from an EMBL/GenBank/DDBJ whole genome shotgun (WGS) entry which is preliminary data.</text>
</comment>
<evidence type="ECO:0000313" key="6">
    <source>
        <dbReference type="Proteomes" id="UP001209878"/>
    </source>
</evidence>
<dbReference type="InterPro" id="IPR027417">
    <property type="entry name" value="P-loop_NTPase"/>
</dbReference>
<dbReference type="EMBL" id="JAODUO010001496">
    <property type="protein sequence ID" value="KAK2162896.1"/>
    <property type="molecule type" value="Genomic_DNA"/>
</dbReference>
<dbReference type="PROSITE" id="PS50837">
    <property type="entry name" value="NACHT"/>
    <property type="match status" value="1"/>
</dbReference>
<dbReference type="Proteomes" id="UP001209878">
    <property type="component" value="Unassembled WGS sequence"/>
</dbReference>